<evidence type="ECO:0000313" key="3">
    <source>
        <dbReference type="Proteomes" id="UP000232684"/>
    </source>
</evidence>
<accession>A0A2I0BX43</accession>
<dbReference type="Proteomes" id="UP000232684">
    <property type="component" value="Unassembled WGS sequence"/>
</dbReference>
<dbReference type="PANTHER" id="PTHR47641">
    <property type="entry name" value="PERIAXIN-LIKE"/>
    <property type="match status" value="1"/>
</dbReference>
<evidence type="ECO:0000256" key="1">
    <source>
        <dbReference type="SAM" id="MobiDB-lite"/>
    </source>
</evidence>
<sequence>MKNFCLTKGKVKNVINYAILLCIYIIIWILLTLYCLFNKLKSYIISLQLICKYIIIQIVKCNNVNDLNLNNLKNKSNKNFQFLKNKIYNIFYNCLSRKNEKHDDIFKIYKNINKVPKHIYIVFKISDLIILNSEKLINHIVNILIYLYEFKIEHVTIYVSDHFFDYIFYYDLFKYLYKKNFYMKCVIKENNISNNNNNFISSNDKCNKKNYFSCNYNNHIYDTNKSFQCYHHTDEFVITKFSLPQNIPPQENSSPELFYRKRKNKEKMNSNKNKKGNYKDDHMNSYKDDHMNSYKDDHMNSYKDDHMNSYKDDHMNSYKDDHMNSYKDDHMNSYKDDHMNSYKDDHMNSYKDDHMNSYKDDHMNSYKDDHMNSYKDDHMNSYKDDHMNSYKDDHMNSYKDDHMNNYKDDHMNNYKDDHMNNYKDDHMNNYKDDHMNNYKDNHMNSYKHNHMNNYHSTHFSYDKFSLHLKFLNKDKSHKHLIKIAKEKGNMLSEGVLINDMLNFSYTNIESVIEKIYQLDKNYNNKYTDNIKNIKKTGNILFYVFYFLQQTKHIFLLKMNCLYYMLSKNILLKVLSKDNLRNYSYNNIYRNVYYIWNILKSPFSFHSKYIEKEINNKEKVIAKTNESKNITISIIHKLFNNVITQDEKCIKNIKELINKNIPMYVKPIYQDLFNHNVHTLFNPTSVDIVISLRLSLSDYLIEIFHLFYHKKYNIKKLNPFHFFMQYISSFLFLYKVVHPFEQNGIQPWVLSNSELYEFYGYHINSLKKSILYYNRSTQRCGH</sequence>
<organism evidence="2 3">
    <name type="scientific">Plasmodium falciparum (isolate NF54)</name>
    <dbReference type="NCBI Taxonomy" id="5843"/>
    <lineage>
        <taxon>Eukaryota</taxon>
        <taxon>Sar</taxon>
        <taxon>Alveolata</taxon>
        <taxon>Apicomplexa</taxon>
        <taxon>Aconoidasida</taxon>
        <taxon>Haemosporida</taxon>
        <taxon>Plasmodiidae</taxon>
        <taxon>Plasmodium</taxon>
        <taxon>Plasmodium (Laverania)</taxon>
    </lineage>
</organism>
<evidence type="ECO:0000313" key="2">
    <source>
        <dbReference type="EMBL" id="PKC47493.1"/>
    </source>
</evidence>
<proteinExistence type="predicted"/>
<gene>
    <name evidence="2" type="ORF">CK202_2378</name>
</gene>
<dbReference type="EMBL" id="NYMT01000006">
    <property type="protein sequence ID" value="PKC47493.1"/>
    <property type="molecule type" value="Genomic_DNA"/>
</dbReference>
<dbReference type="PANTHER" id="PTHR47641:SF10">
    <property type="entry name" value="SERINE-RICH 25 KDA ANTIGEN PROTEIN"/>
    <property type="match status" value="1"/>
</dbReference>
<comment type="caution">
    <text evidence="2">The sequence shown here is derived from an EMBL/GenBank/DDBJ whole genome shotgun (WGS) entry which is preliminary data.</text>
</comment>
<feature type="region of interest" description="Disordered" evidence="1">
    <location>
        <begin position="247"/>
        <end position="286"/>
    </location>
</feature>
<reference evidence="2 3" key="1">
    <citation type="submission" date="2017-11" db="EMBL/GenBank/DDBJ databases">
        <title>Plasmodium falciparum NF54 genome assembly.</title>
        <authorList>
            <person name="Bryant J.M."/>
            <person name="Baumgarten S."/>
            <person name="Scheidig-Benatar C."/>
            <person name="Scherf A."/>
        </authorList>
    </citation>
    <scope>NUCLEOTIDE SEQUENCE [LARGE SCALE GENOMIC DNA]</scope>
    <source>
        <strain evidence="2">NF54</strain>
    </source>
</reference>
<dbReference type="AlphaFoldDB" id="A0A2I0BX43"/>
<feature type="compositionally biased region" description="Basic and acidic residues" evidence="1">
    <location>
        <begin position="277"/>
        <end position="286"/>
    </location>
</feature>
<protein>
    <submittedName>
        <fullName evidence="2">Uncharacterized protein</fullName>
    </submittedName>
</protein>
<name>A0A2I0BX43_PLAFO</name>